<name>A0A918V783_9FLAO</name>
<evidence type="ECO:0000256" key="1">
    <source>
        <dbReference type="ARBA" id="ARBA00005187"/>
    </source>
</evidence>
<keyword evidence="4 8" id="KW-0547">Nucleotide-binding</keyword>
<dbReference type="Gene3D" id="3.60.20.10">
    <property type="entry name" value="Glutamine Phosphoribosylpyrophosphate, subunit 1, domain 1"/>
    <property type="match status" value="1"/>
</dbReference>
<keyword evidence="5 8" id="KW-0067">ATP-binding</keyword>
<dbReference type="PROSITE" id="PS51278">
    <property type="entry name" value="GATASE_TYPE_2"/>
    <property type="match status" value="1"/>
</dbReference>
<dbReference type="CDD" id="cd00712">
    <property type="entry name" value="AsnB"/>
    <property type="match status" value="1"/>
</dbReference>
<dbReference type="Gene3D" id="3.40.50.620">
    <property type="entry name" value="HUPs"/>
    <property type="match status" value="1"/>
</dbReference>
<feature type="binding site" evidence="8">
    <location>
        <position position="98"/>
    </location>
    <ligand>
        <name>L-glutamine</name>
        <dbReference type="ChEBI" id="CHEBI:58359"/>
    </ligand>
</feature>
<dbReference type="AlphaFoldDB" id="A0A918V783"/>
<dbReference type="Proteomes" id="UP000636004">
    <property type="component" value="Unassembled WGS sequence"/>
</dbReference>
<dbReference type="InterPro" id="IPR029055">
    <property type="entry name" value="Ntn_hydrolases_N"/>
</dbReference>
<dbReference type="GO" id="GO:0004066">
    <property type="term" value="F:asparagine synthase (glutamine-hydrolyzing) activity"/>
    <property type="evidence" value="ECO:0007669"/>
    <property type="project" value="UniProtKB-EC"/>
</dbReference>
<dbReference type="RefSeq" id="WP_189359733.1">
    <property type="nucleotide sequence ID" value="NZ_BMWZ01000002.1"/>
</dbReference>
<protein>
    <recommendedName>
        <fullName evidence="3">asparagine synthase (glutamine-hydrolyzing)</fullName>
        <ecNumber evidence="3">6.3.5.4</ecNumber>
    </recommendedName>
</protein>
<keyword evidence="6" id="KW-0315">Glutamine amidotransferase</keyword>
<evidence type="ECO:0000313" key="11">
    <source>
        <dbReference type="Proteomes" id="UP000636004"/>
    </source>
</evidence>
<evidence type="ECO:0000256" key="2">
    <source>
        <dbReference type="ARBA" id="ARBA00005752"/>
    </source>
</evidence>
<dbReference type="InterPro" id="IPR014729">
    <property type="entry name" value="Rossmann-like_a/b/a_fold"/>
</dbReference>
<organism evidence="10 11">
    <name type="scientific">Algibacter mikhailovii</name>
    <dbReference type="NCBI Taxonomy" id="425498"/>
    <lineage>
        <taxon>Bacteria</taxon>
        <taxon>Pseudomonadati</taxon>
        <taxon>Bacteroidota</taxon>
        <taxon>Flavobacteriia</taxon>
        <taxon>Flavobacteriales</taxon>
        <taxon>Flavobacteriaceae</taxon>
        <taxon>Algibacter</taxon>
    </lineage>
</organism>
<evidence type="ECO:0000256" key="3">
    <source>
        <dbReference type="ARBA" id="ARBA00012737"/>
    </source>
</evidence>
<evidence type="ECO:0000256" key="7">
    <source>
        <dbReference type="ARBA" id="ARBA00048741"/>
    </source>
</evidence>
<dbReference type="InterPro" id="IPR001962">
    <property type="entry name" value="Asn_synthase"/>
</dbReference>
<proteinExistence type="inferred from homology"/>
<reference evidence="10" key="2">
    <citation type="submission" date="2020-09" db="EMBL/GenBank/DDBJ databases">
        <authorList>
            <person name="Sun Q."/>
            <person name="Kim S."/>
        </authorList>
    </citation>
    <scope>NUCLEOTIDE SEQUENCE</scope>
    <source>
        <strain evidence="10">KCTC 12710</strain>
    </source>
</reference>
<dbReference type="SUPFAM" id="SSF56235">
    <property type="entry name" value="N-terminal nucleophile aminohydrolases (Ntn hydrolases)"/>
    <property type="match status" value="1"/>
</dbReference>
<dbReference type="InterPro" id="IPR051786">
    <property type="entry name" value="ASN_synthetase/amidase"/>
</dbReference>
<dbReference type="InterPro" id="IPR006426">
    <property type="entry name" value="Asn_synth_AEB"/>
</dbReference>
<comment type="caution">
    <text evidence="10">The sequence shown here is derived from an EMBL/GenBank/DDBJ whole genome shotgun (WGS) entry which is preliminary data.</text>
</comment>
<gene>
    <name evidence="10" type="ORF">GCM10007028_10570</name>
</gene>
<dbReference type="GO" id="GO:0005524">
    <property type="term" value="F:ATP binding"/>
    <property type="evidence" value="ECO:0007669"/>
    <property type="project" value="UniProtKB-KW"/>
</dbReference>
<accession>A0A918V783</accession>
<evidence type="ECO:0000256" key="6">
    <source>
        <dbReference type="ARBA" id="ARBA00022962"/>
    </source>
</evidence>
<dbReference type="Pfam" id="PF00733">
    <property type="entry name" value="Asn_synthase"/>
    <property type="match status" value="1"/>
</dbReference>
<dbReference type="Pfam" id="PF13537">
    <property type="entry name" value="GATase_7"/>
    <property type="match status" value="1"/>
</dbReference>
<dbReference type="InterPro" id="IPR033738">
    <property type="entry name" value="AsnB_N"/>
</dbReference>
<dbReference type="InterPro" id="IPR017932">
    <property type="entry name" value="GATase_2_dom"/>
</dbReference>
<evidence type="ECO:0000256" key="5">
    <source>
        <dbReference type="ARBA" id="ARBA00022840"/>
    </source>
</evidence>
<dbReference type="GO" id="GO:0006529">
    <property type="term" value="P:asparagine biosynthetic process"/>
    <property type="evidence" value="ECO:0007669"/>
    <property type="project" value="InterPro"/>
</dbReference>
<evidence type="ECO:0000256" key="8">
    <source>
        <dbReference type="PIRSR" id="PIRSR001589-2"/>
    </source>
</evidence>
<comment type="similarity">
    <text evidence="2">Belongs to the asparagine synthetase family.</text>
</comment>
<dbReference type="SUPFAM" id="SSF52402">
    <property type="entry name" value="Adenine nucleotide alpha hydrolases-like"/>
    <property type="match status" value="1"/>
</dbReference>
<comment type="pathway">
    <text evidence="1">Amino-acid biosynthesis; L-asparagine biosynthesis; L-asparagine from L-aspartate (L-Gln route): step 1/1.</text>
</comment>
<evidence type="ECO:0000259" key="9">
    <source>
        <dbReference type="PROSITE" id="PS51278"/>
    </source>
</evidence>
<dbReference type="PIRSF" id="PIRSF001589">
    <property type="entry name" value="Asn_synthetase_glu-h"/>
    <property type="match status" value="1"/>
</dbReference>
<sequence length="632" mass="73401">MSAIFGIIDFEGRPIEAEWIKSMQKDLAHRGPDRQGLYQETSVFLGHMLLQVTPESVYDTSPYEEAGFVITADARLDERAAIMDRLDIPHVEREIITDPLLLLRSFLKFGNGFVKDIYGDFAFVIWDKEKKELFCARDQMGVKPFLYYFEENRFVFSTELKAIVKLPFVKTVMDHLYNRDYAINFVPDVGRTPWENIIRLKAANVLLVQQSKAVTNQYWDLKYKPSVKYKSEEVAADKLRELLELAISDRMRVIGDIGIPLSGGLDSSAIACLAARKHRALGKKITTASSVLGPDIGAQDVEDEQAYINAVLQEEKNIDPMFVYSSKLSFLKGLDEKFESHYDMVNIFHYVDTAIYEQFQSKSIRRVLSGYAGDHIVSSVIYPLPHLLMAGRFRTFFKMTAKLKHTENLSYLALFKKHILNPTQPFFVRNLRERLHGRVSLWDIKGLPLILTAQEKKTLQLKSKKSIKDYYKFRRNIFLSRWPKYDDPFQEDWDCGASNHSIEMTYPLVDRRVVEFMMVLPIEHFYPSGVKRGLIRKALCDIYPEKIRDRQNKGDYSPDYYHIFLKDIDEFKSQLENPEVRKKLGSIIDLKKLSNLLMSISNSKKSCKFDDEYFLATHISLWLCYTIWSVNK</sequence>
<evidence type="ECO:0000313" key="10">
    <source>
        <dbReference type="EMBL" id="GGZ75040.1"/>
    </source>
</evidence>
<dbReference type="PANTHER" id="PTHR43284">
    <property type="entry name" value="ASPARAGINE SYNTHETASE (GLUTAMINE-HYDROLYZING)"/>
    <property type="match status" value="1"/>
</dbReference>
<evidence type="ECO:0000256" key="4">
    <source>
        <dbReference type="ARBA" id="ARBA00022741"/>
    </source>
</evidence>
<dbReference type="PANTHER" id="PTHR43284:SF1">
    <property type="entry name" value="ASPARAGINE SYNTHETASE"/>
    <property type="match status" value="1"/>
</dbReference>
<dbReference type="EMBL" id="BMWZ01000002">
    <property type="protein sequence ID" value="GGZ75040.1"/>
    <property type="molecule type" value="Genomic_DNA"/>
</dbReference>
<feature type="domain" description="Glutamine amidotransferase type-2" evidence="9">
    <location>
        <begin position="2"/>
        <end position="211"/>
    </location>
</feature>
<dbReference type="EC" id="6.3.5.4" evidence="3"/>
<keyword evidence="11" id="KW-1185">Reference proteome</keyword>
<comment type="catalytic activity">
    <reaction evidence="7">
        <text>L-aspartate + L-glutamine + ATP + H2O = L-asparagine + L-glutamate + AMP + diphosphate + H(+)</text>
        <dbReference type="Rhea" id="RHEA:12228"/>
        <dbReference type="ChEBI" id="CHEBI:15377"/>
        <dbReference type="ChEBI" id="CHEBI:15378"/>
        <dbReference type="ChEBI" id="CHEBI:29985"/>
        <dbReference type="ChEBI" id="CHEBI:29991"/>
        <dbReference type="ChEBI" id="CHEBI:30616"/>
        <dbReference type="ChEBI" id="CHEBI:33019"/>
        <dbReference type="ChEBI" id="CHEBI:58048"/>
        <dbReference type="ChEBI" id="CHEBI:58359"/>
        <dbReference type="ChEBI" id="CHEBI:456215"/>
        <dbReference type="EC" id="6.3.5.4"/>
    </reaction>
</comment>
<reference evidence="10" key="1">
    <citation type="journal article" date="2014" name="Int. J. Syst. Evol. Microbiol.">
        <title>Complete genome sequence of Corynebacterium casei LMG S-19264T (=DSM 44701T), isolated from a smear-ripened cheese.</title>
        <authorList>
            <consortium name="US DOE Joint Genome Institute (JGI-PGF)"/>
            <person name="Walter F."/>
            <person name="Albersmeier A."/>
            <person name="Kalinowski J."/>
            <person name="Ruckert C."/>
        </authorList>
    </citation>
    <scope>NUCLEOTIDE SEQUENCE</scope>
    <source>
        <strain evidence="10">KCTC 12710</strain>
    </source>
</reference>